<gene>
    <name evidence="1" type="ORF">Sxan_48400</name>
</gene>
<name>A0A919H3E5_9ACTN</name>
<sequence>MAPMSPTSTQVAMDLAEGESGVVPGLAASRSVPVASGSGMALVPSSIICVERRNLRGVTR</sequence>
<keyword evidence="2" id="KW-1185">Reference proteome</keyword>
<comment type="caution">
    <text evidence="1">The sequence shown here is derived from an EMBL/GenBank/DDBJ whole genome shotgun (WGS) entry which is preliminary data.</text>
</comment>
<dbReference type="Proteomes" id="UP000600026">
    <property type="component" value="Unassembled WGS sequence"/>
</dbReference>
<protein>
    <submittedName>
        <fullName evidence="1">Uncharacterized protein</fullName>
    </submittedName>
</protein>
<accession>A0A919H3E5</accession>
<organism evidence="1 2">
    <name type="scientific">Streptomyces xanthophaeus</name>
    <dbReference type="NCBI Taxonomy" id="67385"/>
    <lineage>
        <taxon>Bacteria</taxon>
        <taxon>Bacillati</taxon>
        <taxon>Actinomycetota</taxon>
        <taxon>Actinomycetes</taxon>
        <taxon>Kitasatosporales</taxon>
        <taxon>Streptomycetaceae</taxon>
        <taxon>Streptomyces</taxon>
    </lineage>
</organism>
<evidence type="ECO:0000313" key="2">
    <source>
        <dbReference type="Proteomes" id="UP000600026"/>
    </source>
</evidence>
<evidence type="ECO:0000313" key="1">
    <source>
        <dbReference type="EMBL" id="GHI87476.1"/>
    </source>
</evidence>
<proteinExistence type="predicted"/>
<dbReference type="AlphaFoldDB" id="A0A919H3E5"/>
<dbReference type="EMBL" id="BNEE01000006">
    <property type="protein sequence ID" value="GHI87476.1"/>
    <property type="molecule type" value="Genomic_DNA"/>
</dbReference>
<reference evidence="1" key="1">
    <citation type="submission" date="2020-09" db="EMBL/GenBank/DDBJ databases">
        <title>Whole genome shotgun sequence of Streptomyces xanthophaeus NBRC 12829.</title>
        <authorList>
            <person name="Komaki H."/>
            <person name="Tamura T."/>
        </authorList>
    </citation>
    <scope>NUCLEOTIDE SEQUENCE</scope>
    <source>
        <strain evidence="1">NBRC 12829</strain>
    </source>
</reference>